<comment type="caution">
    <text evidence="2">The sequence shown here is derived from an EMBL/GenBank/DDBJ whole genome shotgun (WGS) entry which is preliminary data.</text>
</comment>
<dbReference type="Gene3D" id="2.30.29.30">
    <property type="entry name" value="Pleckstrin-homology domain (PH domain)/Phosphotyrosine-binding domain (PTB)"/>
    <property type="match status" value="1"/>
</dbReference>
<dbReference type="Pfam" id="PF00169">
    <property type="entry name" value="PH"/>
    <property type="match status" value="1"/>
</dbReference>
<protein>
    <recommendedName>
        <fullName evidence="1">PH domain-containing protein</fullName>
    </recommendedName>
</protein>
<name>A0ABV0Q531_9TELE</name>
<organism evidence="2 3">
    <name type="scientific">Xenoophorus captivus</name>
    <dbReference type="NCBI Taxonomy" id="1517983"/>
    <lineage>
        <taxon>Eukaryota</taxon>
        <taxon>Metazoa</taxon>
        <taxon>Chordata</taxon>
        <taxon>Craniata</taxon>
        <taxon>Vertebrata</taxon>
        <taxon>Euteleostomi</taxon>
        <taxon>Actinopterygii</taxon>
        <taxon>Neopterygii</taxon>
        <taxon>Teleostei</taxon>
        <taxon>Neoteleostei</taxon>
        <taxon>Acanthomorphata</taxon>
        <taxon>Ovalentaria</taxon>
        <taxon>Atherinomorphae</taxon>
        <taxon>Cyprinodontiformes</taxon>
        <taxon>Goodeidae</taxon>
        <taxon>Xenoophorus</taxon>
    </lineage>
</organism>
<dbReference type="Proteomes" id="UP001434883">
    <property type="component" value="Unassembled WGS sequence"/>
</dbReference>
<accession>A0ABV0Q531</accession>
<gene>
    <name evidence="2" type="ORF">XENOCAPTIV_000768</name>
</gene>
<dbReference type="InterPro" id="IPR001849">
    <property type="entry name" value="PH_domain"/>
</dbReference>
<keyword evidence="3" id="KW-1185">Reference proteome</keyword>
<proteinExistence type="predicted"/>
<dbReference type="SUPFAM" id="SSF50729">
    <property type="entry name" value="PH domain-like"/>
    <property type="match status" value="1"/>
</dbReference>
<evidence type="ECO:0000259" key="1">
    <source>
        <dbReference type="PROSITE" id="PS50003"/>
    </source>
</evidence>
<feature type="non-terminal residue" evidence="2">
    <location>
        <position position="1"/>
    </location>
</feature>
<dbReference type="Pfam" id="PF11878">
    <property type="entry name" value="DOCK_C-D_N"/>
    <property type="match status" value="1"/>
</dbReference>
<evidence type="ECO:0000313" key="2">
    <source>
        <dbReference type="EMBL" id="MEQ2190582.1"/>
    </source>
</evidence>
<dbReference type="EMBL" id="JAHRIN010000105">
    <property type="protein sequence ID" value="MEQ2190582.1"/>
    <property type="molecule type" value="Genomic_DNA"/>
</dbReference>
<reference evidence="2 3" key="1">
    <citation type="submission" date="2021-06" db="EMBL/GenBank/DDBJ databases">
        <authorList>
            <person name="Palmer J.M."/>
        </authorList>
    </citation>
    <scope>NUCLEOTIDE SEQUENCE [LARGE SCALE GENOMIC DNA]</scope>
    <source>
        <strain evidence="2 3">XC_2019</strain>
        <tissue evidence="2">Muscle</tissue>
    </source>
</reference>
<evidence type="ECO:0000313" key="3">
    <source>
        <dbReference type="Proteomes" id="UP001434883"/>
    </source>
</evidence>
<dbReference type="InterPro" id="IPR011993">
    <property type="entry name" value="PH-like_dom_sf"/>
</dbReference>
<sequence length="287" mass="33015">VKPKVIEPLDYENVLVQRKTQILSDVLRDMLQFPLEDFEVGFLLFGNHIQFPRCCRWKIQNGNLAWCLYLRKWIPFPESNNHIATVTSINHNSALSWKRTSCCFTFCFIFSITVLPSMVRLQFYHPNCTLRSSGHMLPMHGFVFKMQPCGNHPHCEEIVSPAAVSSLNIIYFTVSLLAYNDTASLGSQKGGISKHGWLYKGNMNSAISVTMRNNKVRRFAFELKMQDKSTYLLAAESEAEMEDWINMLNKILHSSFEIAMQEKRNGDIHDGLYVFDMTWAVILCPNS</sequence>
<feature type="domain" description="PH" evidence="1">
    <location>
        <begin position="218"/>
        <end position="253"/>
    </location>
</feature>
<dbReference type="InterPro" id="IPR021816">
    <property type="entry name" value="DOCK_C/D_N"/>
</dbReference>
<dbReference type="PROSITE" id="PS50003">
    <property type="entry name" value="PH_DOMAIN"/>
    <property type="match status" value="1"/>
</dbReference>